<organism evidence="1 2">
    <name type="scientific">Spirosoma telluris</name>
    <dbReference type="NCBI Taxonomy" id="2183553"/>
    <lineage>
        <taxon>Bacteria</taxon>
        <taxon>Pseudomonadati</taxon>
        <taxon>Bacteroidota</taxon>
        <taxon>Cytophagia</taxon>
        <taxon>Cytophagales</taxon>
        <taxon>Cytophagaceae</taxon>
        <taxon>Spirosoma</taxon>
    </lineage>
</organism>
<comment type="caution">
    <text evidence="1">The sequence shown here is derived from an EMBL/GenBank/DDBJ whole genome shotgun (WGS) entry which is preliminary data.</text>
</comment>
<dbReference type="RefSeq" id="WP_111346716.1">
    <property type="nucleotide sequence ID" value="NZ_QLII01000001.1"/>
</dbReference>
<protein>
    <recommendedName>
        <fullName evidence="3">M15 family metallopeptidase</fullName>
    </recommendedName>
</protein>
<dbReference type="SUPFAM" id="SSF55166">
    <property type="entry name" value="Hedgehog/DD-peptidase"/>
    <property type="match status" value="1"/>
</dbReference>
<dbReference type="OrthoDB" id="9799970at2"/>
<reference evidence="1 2" key="1">
    <citation type="submission" date="2018-06" db="EMBL/GenBank/DDBJ databases">
        <title>Spirosoma sp. HMF3257 Genome sequencing and assembly.</title>
        <authorList>
            <person name="Kang H."/>
            <person name="Cha I."/>
            <person name="Kim H."/>
            <person name="Kang J."/>
            <person name="Joh K."/>
        </authorList>
    </citation>
    <scope>NUCLEOTIDE SEQUENCE [LARGE SCALE GENOMIC DNA]</scope>
    <source>
        <strain evidence="1 2">HMF3257</strain>
    </source>
</reference>
<evidence type="ECO:0000313" key="2">
    <source>
        <dbReference type="Proteomes" id="UP000249016"/>
    </source>
</evidence>
<sequence length="150" mass="17056">MRPNEGLRDPFQQARLWRQSRSIETITQQIALLTSKNAPFLAHCIESVGPQHGDHVTNAMLGLSWHQFAEALDCVWIINKQMEWSLSRQVNGLNGYMVYASEAKKLGLTAGFFCTGFQDAPHVQFRRNSSPLSVFSYAEIDQEMHRRFGG</sequence>
<gene>
    <name evidence="1" type="ORF">HMF3257_25990</name>
</gene>
<evidence type="ECO:0000313" key="1">
    <source>
        <dbReference type="EMBL" id="RAI76759.1"/>
    </source>
</evidence>
<dbReference type="Gene3D" id="3.30.1380.10">
    <property type="match status" value="1"/>
</dbReference>
<name>A0A327NQP8_9BACT</name>
<evidence type="ECO:0008006" key="3">
    <source>
        <dbReference type="Google" id="ProtNLM"/>
    </source>
</evidence>
<dbReference type="InterPro" id="IPR009045">
    <property type="entry name" value="Zn_M74/Hedgehog-like"/>
</dbReference>
<dbReference type="AlphaFoldDB" id="A0A327NQP8"/>
<dbReference type="Proteomes" id="UP000249016">
    <property type="component" value="Unassembled WGS sequence"/>
</dbReference>
<keyword evidence="2" id="KW-1185">Reference proteome</keyword>
<accession>A0A327NQP8</accession>
<dbReference type="EMBL" id="QLII01000001">
    <property type="protein sequence ID" value="RAI76759.1"/>
    <property type="molecule type" value="Genomic_DNA"/>
</dbReference>
<proteinExistence type="predicted"/>